<feature type="transmembrane region" description="Helical" evidence="8">
    <location>
        <begin position="168"/>
        <end position="193"/>
    </location>
</feature>
<comment type="similarity">
    <text evidence="2">Belongs to the GSP F family.</text>
</comment>
<keyword evidence="3" id="KW-1003">Cell membrane</keyword>
<accession>A0A6I0EXR5</accession>
<evidence type="ECO:0000256" key="1">
    <source>
        <dbReference type="ARBA" id="ARBA00004429"/>
    </source>
</evidence>
<evidence type="ECO:0000313" key="10">
    <source>
        <dbReference type="EMBL" id="KAB2951310.1"/>
    </source>
</evidence>
<dbReference type="Gene3D" id="1.20.81.30">
    <property type="entry name" value="Type II secretion system (T2SS), domain F"/>
    <property type="match status" value="2"/>
</dbReference>
<dbReference type="RefSeq" id="WP_151621684.1">
    <property type="nucleotide sequence ID" value="NZ_WBXO01000013.1"/>
</dbReference>
<dbReference type="InterPro" id="IPR042094">
    <property type="entry name" value="T2SS_GspF_sf"/>
</dbReference>
<dbReference type="OrthoDB" id="9805682at2"/>
<keyword evidence="4" id="KW-0997">Cell inner membrane</keyword>
<evidence type="ECO:0000256" key="4">
    <source>
        <dbReference type="ARBA" id="ARBA00022519"/>
    </source>
</evidence>
<feature type="domain" description="Type II secretion system protein GspF" evidence="9">
    <location>
        <begin position="270"/>
        <end position="392"/>
    </location>
</feature>
<dbReference type="GO" id="GO:0015628">
    <property type="term" value="P:protein secretion by the type II secretion system"/>
    <property type="evidence" value="ECO:0007669"/>
    <property type="project" value="TreeGrafter"/>
</dbReference>
<sequence>MPFYNYEAFDKSGAVVNGKVEADNEDSAVSRLKGMGYLVTELEEIKESPFKNLFQFKQSVKTGELLLFNRQLGAMLQAGIPVTRALFALSSQSENPQFSKVLGEVARNVESGMSFSDALKNYPDVFPKIYVDMIRAGEVGGMLDEMLDRLATQLEQEKKLKDSLKSATFYPAVVLGFAFVLIVAILVFLIPVFEGFYPEGTELPIVTKIVTFLSQSIRTYWYLYIIALGAMFFATRAFVNSESGKNTWDRFKFSLPAIGILLRKATIARFCRTLSTLLAGGIPVLQALDAAGPASGSSQIKDVANRASEQIQQGQSIAEPLEQSEFFPPMVVDMIRIGEESGQLSDLLTRVSEFYEDEVATMSKGLAATLEPLLLIGIGLVIGALVLAIYLPIFSVVTGGGF</sequence>
<keyword evidence="11" id="KW-1185">Reference proteome</keyword>
<gene>
    <name evidence="10" type="ORF">F9B85_13155</name>
</gene>
<feature type="domain" description="Type II secretion system protein GspF" evidence="9">
    <location>
        <begin position="70"/>
        <end position="191"/>
    </location>
</feature>
<dbReference type="EMBL" id="WBXO01000013">
    <property type="protein sequence ID" value="KAB2951310.1"/>
    <property type="molecule type" value="Genomic_DNA"/>
</dbReference>
<dbReference type="InterPro" id="IPR018076">
    <property type="entry name" value="T2SS_GspF_dom"/>
</dbReference>
<evidence type="ECO:0000259" key="9">
    <source>
        <dbReference type="Pfam" id="PF00482"/>
    </source>
</evidence>
<feature type="transmembrane region" description="Helical" evidence="8">
    <location>
        <begin position="372"/>
        <end position="393"/>
    </location>
</feature>
<organism evidence="10 11">
    <name type="scientific">Heliorestis acidaminivorans</name>
    <dbReference type="NCBI Taxonomy" id="553427"/>
    <lineage>
        <taxon>Bacteria</taxon>
        <taxon>Bacillati</taxon>
        <taxon>Bacillota</taxon>
        <taxon>Clostridia</taxon>
        <taxon>Eubacteriales</taxon>
        <taxon>Heliobacteriaceae</taxon>
        <taxon>Heliorestis</taxon>
    </lineage>
</organism>
<feature type="transmembrane region" description="Helical" evidence="8">
    <location>
        <begin position="221"/>
        <end position="239"/>
    </location>
</feature>
<dbReference type="AlphaFoldDB" id="A0A6I0EXR5"/>
<reference evidence="10 11" key="1">
    <citation type="submission" date="2019-10" db="EMBL/GenBank/DDBJ databases">
        <title>Whole-genome sequence of the extremophile Heliorestis acidaminivorans DSM 24790.</title>
        <authorList>
            <person name="Kyndt J.A."/>
            <person name="Meyer T.E."/>
        </authorList>
    </citation>
    <scope>NUCLEOTIDE SEQUENCE [LARGE SCALE GENOMIC DNA]</scope>
    <source>
        <strain evidence="10 11">DSM 24790</strain>
    </source>
</reference>
<keyword evidence="6 8" id="KW-1133">Transmembrane helix</keyword>
<evidence type="ECO:0000256" key="2">
    <source>
        <dbReference type="ARBA" id="ARBA00005745"/>
    </source>
</evidence>
<dbReference type="GO" id="GO:0005886">
    <property type="term" value="C:plasma membrane"/>
    <property type="evidence" value="ECO:0007669"/>
    <property type="project" value="UniProtKB-SubCell"/>
</dbReference>
<evidence type="ECO:0000256" key="8">
    <source>
        <dbReference type="SAM" id="Phobius"/>
    </source>
</evidence>
<comment type="subcellular location">
    <subcellularLocation>
        <location evidence="1">Cell inner membrane</location>
        <topology evidence="1">Multi-pass membrane protein</topology>
    </subcellularLocation>
</comment>
<dbReference type="PANTHER" id="PTHR30012:SF0">
    <property type="entry name" value="TYPE II SECRETION SYSTEM PROTEIN F-RELATED"/>
    <property type="match status" value="1"/>
</dbReference>
<evidence type="ECO:0000256" key="7">
    <source>
        <dbReference type="ARBA" id="ARBA00023136"/>
    </source>
</evidence>
<name>A0A6I0EXR5_9FIRM</name>
<dbReference type="Pfam" id="PF00482">
    <property type="entry name" value="T2SSF"/>
    <property type="match status" value="2"/>
</dbReference>
<evidence type="ECO:0000256" key="6">
    <source>
        <dbReference type="ARBA" id="ARBA00022989"/>
    </source>
</evidence>
<protein>
    <submittedName>
        <fullName evidence="10">Type II secretion system F family protein</fullName>
    </submittedName>
</protein>
<dbReference type="PRINTS" id="PR00812">
    <property type="entry name" value="BCTERIALGSPF"/>
</dbReference>
<evidence type="ECO:0000256" key="3">
    <source>
        <dbReference type="ARBA" id="ARBA00022475"/>
    </source>
</evidence>
<dbReference type="FunFam" id="1.20.81.30:FF:000001">
    <property type="entry name" value="Type II secretion system protein F"/>
    <property type="match status" value="2"/>
</dbReference>
<dbReference type="Proteomes" id="UP000468766">
    <property type="component" value="Unassembled WGS sequence"/>
</dbReference>
<evidence type="ECO:0000313" key="11">
    <source>
        <dbReference type="Proteomes" id="UP000468766"/>
    </source>
</evidence>
<proteinExistence type="inferred from homology"/>
<dbReference type="PANTHER" id="PTHR30012">
    <property type="entry name" value="GENERAL SECRETION PATHWAY PROTEIN"/>
    <property type="match status" value="1"/>
</dbReference>
<keyword evidence="7 8" id="KW-0472">Membrane</keyword>
<keyword evidence="5 8" id="KW-0812">Transmembrane</keyword>
<evidence type="ECO:0000256" key="5">
    <source>
        <dbReference type="ARBA" id="ARBA00022692"/>
    </source>
</evidence>
<dbReference type="InterPro" id="IPR003004">
    <property type="entry name" value="GspF/PilC"/>
</dbReference>
<comment type="caution">
    <text evidence="10">The sequence shown here is derived from an EMBL/GenBank/DDBJ whole genome shotgun (WGS) entry which is preliminary data.</text>
</comment>